<evidence type="ECO:0000256" key="1">
    <source>
        <dbReference type="SAM" id="Phobius"/>
    </source>
</evidence>
<reference evidence="2 3" key="1">
    <citation type="journal article" date="2013" name="Nat. Commun.">
        <title>Genome sequence and functional genomic analysis of the oil-degrading bacterium Oleispira antarctica.</title>
        <authorList>
            <person name="Kube M."/>
            <person name="Chernikova T.N."/>
            <person name="Al-Ramahi Y."/>
            <person name="Beloqui A."/>
            <person name="Lopez-Cortez N."/>
            <person name="Guazzaroni M.E."/>
            <person name="Heipieper H.J."/>
            <person name="Klages S."/>
            <person name="Kotsyurbenko O.R."/>
            <person name="Langer I."/>
            <person name="Nechitaylo T.Y."/>
            <person name="Lunsdorf H."/>
            <person name="Fernandez M."/>
            <person name="Juarez S."/>
            <person name="Ciordia S."/>
            <person name="Singer A."/>
            <person name="Kagan O."/>
            <person name="Egorova O."/>
            <person name="Petit P.A."/>
            <person name="Stogios P."/>
            <person name="Kim Y."/>
            <person name="Tchigvintsev A."/>
            <person name="Flick R."/>
            <person name="Denaro R."/>
            <person name="Genovese M."/>
            <person name="Albar J.P."/>
            <person name="Reva O.N."/>
            <person name="Martinez-Gomariz M."/>
            <person name="Tran H."/>
            <person name="Ferrer M."/>
            <person name="Savchenko A."/>
            <person name="Yakunin A.F."/>
            <person name="Yakimov M.M."/>
            <person name="Golyshina O.V."/>
            <person name="Reinhardt R."/>
            <person name="Golyshin P.N."/>
        </authorList>
    </citation>
    <scope>NUCLEOTIDE SEQUENCE [LARGE SCALE GENOMIC DNA]</scope>
</reference>
<gene>
    <name evidence="2" type="ORF">OLEAN_C24330</name>
</gene>
<keyword evidence="3" id="KW-1185">Reference proteome</keyword>
<evidence type="ECO:0000313" key="2">
    <source>
        <dbReference type="EMBL" id="CCK76609.1"/>
    </source>
</evidence>
<feature type="transmembrane region" description="Helical" evidence="1">
    <location>
        <begin position="55"/>
        <end position="72"/>
    </location>
</feature>
<dbReference type="AlphaFoldDB" id="R4YUF0"/>
<dbReference type="STRING" id="698738.OLEAN_C24330"/>
<keyword evidence="1" id="KW-0472">Membrane</keyword>
<keyword evidence="1" id="KW-0812">Transmembrane</keyword>
<protein>
    <submittedName>
        <fullName evidence="2">Uncharacterized protein</fullName>
    </submittedName>
</protein>
<feature type="transmembrane region" description="Helical" evidence="1">
    <location>
        <begin position="32"/>
        <end position="49"/>
    </location>
</feature>
<proteinExistence type="predicted"/>
<organism evidence="2 3">
    <name type="scientific">Oleispira antarctica RB-8</name>
    <dbReference type="NCBI Taxonomy" id="698738"/>
    <lineage>
        <taxon>Bacteria</taxon>
        <taxon>Pseudomonadati</taxon>
        <taxon>Pseudomonadota</taxon>
        <taxon>Gammaproteobacteria</taxon>
        <taxon>Oceanospirillales</taxon>
        <taxon>Oceanospirillaceae</taxon>
        <taxon>Oleispira</taxon>
    </lineage>
</organism>
<dbReference type="EMBL" id="FO203512">
    <property type="protein sequence ID" value="CCK76609.1"/>
    <property type="molecule type" value="Genomic_DNA"/>
</dbReference>
<dbReference type="OrthoDB" id="5366025at2"/>
<keyword evidence="1" id="KW-1133">Transmembrane helix</keyword>
<sequence>MPISVFLIWPALHAMYGLKEHRSSKIPYNRRIVGRILLFISACLMGMPLGFEHGFFIWLFALMAVAITFVQLRIWQPRAVHLITVISLAGLIYQGIDYVY</sequence>
<dbReference type="HOGENOM" id="CLU_164001_0_0_6"/>
<accession>R4YUF0</accession>
<dbReference type="KEGG" id="oai:OLEAN_C24330"/>
<evidence type="ECO:0000313" key="3">
    <source>
        <dbReference type="Proteomes" id="UP000032749"/>
    </source>
</evidence>
<name>R4YUF0_OLEAN</name>
<dbReference type="Proteomes" id="UP000032749">
    <property type="component" value="Chromosome"/>
</dbReference>
<feature type="transmembrane region" description="Helical" evidence="1">
    <location>
        <begin position="79"/>
        <end position="96"/>
    </location>
</feature>